<feature type="transmembrane region" description="Helical" evidence="2">
    <location>
        <begin position="377"/>
        <end position="399"/>
    </location>
</feature>
<keyword evidence="4" id="KW-1185">Reference proteome</keyword>
<dbReference type="GeneID" id="114328615"/>
<gene>
    <name evidence="5" type="primary">LOC114328615</name>
</gene>
<dbReference type="RefSeq" id="XP_028133306.1">
    <property type="nucleotide sequence ID" value="XM_028277505.1"/>
</dbReference>
<evidence type="ECO:0000313" key="4">
    <source>
        <dbReference type="Proteomes" id="UP001652700"/>
    </source>
</evidence>
<feature type="transmembrane region" description="Helical" evidence="2">
    <location>
        <begin position="474"/>
        <end position="498"/>
    </location>
</feature>
<dbReference type="KEGG" id="dvv:114328615"/>
<evidence type="ECO:0000313" key="3">
    <source>
        <dbReference type="EnsemblMetazoa" id="XP_028133306.1"/>
    </source>
</evidence>
<keyword evidence="2" id="KW-1133">Transmembrane helix</keyword>
<feature type="transmembrane region" description="Helical" evidence="2">
    <location>
        <begin position="440"/>
        <end position="462"/>
    </location>
</feature>
<dbReference type="InParanoid" id="A0A6P7FCF5"/>
<reference evidence="3" key="2">
    <citation type="submission" date="2025-05" db="UniProtKB">
        <authorList>
            <consortium name="EnsemblMetazoa"/>
        </authorList>
    </citation>
    <scope>IDENTIFICATION</scope>
</reference>
<name>A0A6P7FCF5_DIAVI</name>
<keyword evidence="2" id="KW-0472">Membrane</keyword>
<feature type="compositionally biased region" description="Polar residues" evidence="1">
    <location>
        <begin position="275"/>
        <end position="286"/>
    </location>
</feature>
<dbReference type="Proteomes" id="UP001652700">
    <property type="component" value="Unplaced"/>
</dbReference>
<reference evidence="5" key="1">
    <citation type="submission" date="2025-04" db="UniProtKB">
        <authorList>
            <consortium name="RefSeq"/>
        </authorList>
    </citation>
    <scope>IDENTIFICATION</scope>
    <source>
        <tissue evidence="5">Whole insect</tissue>
    </source>
</reference>
<evidence type="ECO:0000313" key="5">
    <source>
        <dbReference type="RefSeq" id="XP_028133306.1"/>
    </source>
</evidence>
<dbReference type="OrthoDB" id="8186197at2759"/>
<protein>
    <submittedName>
        <fullName evidence="5">Uncharacterized protein LOC114328615</fullName>
    </submittedName>
</protein>
<proteinExistence type="predicted"/>
<evidence type="ECO:0000256" key="2">
    <source>
        <dbReference type="SAM" id="Phobius"/>
    </source>
</evidence>
<organism evidence="5">
    <name type="scientific">Diabrotica virgifera virgifera</name>
    <name type="common">western corn rootworm</name>
    <dbReference type="NCBI Taxonomy" id="50390"/>
    <lineage>
        <taxon>Eukaryota</taxon>
        <taxon>Metazoa</taxon>
        <taxon>Ecdysozoa</taxon>
        <taxon>Arthropoda</taxon>
        <taxon>Hexapoda</taxon>
        <taxon>Insecta</taxon>
        <taxon>Pterygota</taxon>
        <taxon>Neoptera</taxon>
        <taxon>Endopterygota</taxon>
        <taxon>Coleoptera</taxon>
        <taxon>Polyphaga</taxon>
        <taxon>Cucujiformia</taxon>
        <taxon>Chrysomeloidea</taxon>
        <taxon>Chrysomelidae</taxon>
        <taxon>Galerucinae</taxon>
        <taxon>Diabroticina</taxon>
        <taxon>Diabroticites</taxon>
        <taxon>Diabrotica</taxon>
    </lineage>
</organism>
<feature type="transmembrane region" description="Helical" evidence="2">
    <location>
        <begin position="406"/>
        <end position="428"/>
    </location>
</feature>
<accession>A0A6P7FCF5</accession>
<keyword evidence="2" id="KW-0812">Transmembrane</keyword>
<evidence type="ECO:0000256" key="1">
    <source>
        <dbReference type="SAM" id="MobiDB-lite"/>
    </source>
</evidence>
<sequence length="518" mass="58429">MAKNPNFYLNPAFCQQSEYPNNYPPRVLSPKSVRHSPIGAQCIPQNVDQAGGRSDIQNIEECLEEQEFYEEVLVDDKGFITDKKFVVVAQNNEGKKYIQIPPSEDRYGSRYGFSQSEERKGARYALPTPTKPKLTRSQSQRYEYIQMQEQKITPKKPQYHEDVEVSPGRVHRYAVIEAEEETELSSQSTRYALVPVDHLPSITTTQQQLINQNKSRYEYIQEEHQPVISQSPTRYEYIQTSPKKPQASWTHIQQSPRPANPTATQKLHEILSTPKKPTNQVLSPQSARKLMPPPLSPIAKEFQSKTAQRMKKPAPKAQQKLNYTLATRQVVQDKRHTAIVAPMCSSPIQSIYSETTYSKSDSWSNLSIRKAPVKATLTFSAIMMVLCGAVTSGLSFYMIKIMDRQYFLDFGVVAGFTCLILGLLGFRSRNIYWLPNRNYISGYIILSVFSLLTCMALLVLLVKQPKQGTPLADMTSGAVCGFSALSLVLAALGIVSSYCCKYPPPDNRVQHCAQGFSV</sequence>
<feature type="region of interest" description="Disordered" evidence="1">
    <location>
        <begin position="270"/>
        <end position="294"/>
    </location>
</feature>
<dbReference type="FunCoup" id="A0A6P7FCF5">
    <property type="interactions" value="2"/>
</dbReference>
<dbReference type="EnsemblMetazoa" id="XM_028277505.2">
    <property type="protein sequence ID" value="XP_028133306.1"/>
    <property type="gene ID" value="LOC114328615"/>
</dbReference>
<dbReference type="AlphaFoldDB" id="A0A6P7FCF5"/>